<dbReference type="GO" id="GO:0004674">
    <property type="term" value="F:protein serine/threonine kinase activity"/>
    <property type="evidence" value="ECO:0007669"/>
    <property type="project" value="TreeGrafter"/>
</dbReference>
<evidence type="ECO:0000259" key="4">
    <source>
        <dbReference type="Pfam" id="PF07804"/>
    </source>
</evidence>
<dbReference type="InterPro" id="IPR017508">
    <property type="entry name" value="HipA_N1"/>
</dbReference>
<keyword evidence="7" id="KW-1185">Reference proteome</keyword>
<dbReference type="Pfam" id="PF07804">
    <property type="entry name" value="HipA_C"/>
    <property type="match status" value="1"/>
</dbReference>
<evidence type="ECO:0000313" key="7">
    <source>
        <dbReference type="Proteomes" id="UP000298631"/>
    </source>
</evidence>
<organism evidence="6 7">
    <name type="scientific">Pseudorhodobacter turbinis</name>
    <dbReference type="NCBI Taxonomy" id="2500533"/>
    <lineage>
        <taxon>Bacteria</taxon>
        <taxon>Pseudomonadati</taxon>
        <taxon>Pseudomonadota</taxon>
        <taxon>Alphaproteobacteria</taxon>
        <taxon>Rhodobacterales</taxon>
        <taxon>Paracoccaceae</taxon>
        <taxon>Pseudorhodobacter</taxon>
    </lineage>
</organism>
<dbReference type="InterPro" id="IPR052028">
    <property type="entry name" value="HipA_Ser/Thr_kinase"/>
</dbReference>
<accession>A0A4P8EF17</accession>
<keyword evidence="2" id="KW-0808">Transferase</keyword>
<sequence>MQQNLNILIWPHAETAPVLAGTLSFEAFSVSFRYDRAYLGHPKAISIYGDDLKMHMRGLYTDDANVIFPSLRDALPDRWGRRVIAAGLRGATGKAMQEDDIDEATAMLHTGPDRIGALDFRRSDRPISDEQGMAAPLEELMALADLVEDGGDVPADLHHLIPHCASVGGARPKALFTDASGRKHIAKFSAANDSYPVVQGEFIAMRLASLAGINAARVEMATLGGRHALLVERFDRTALASGGWARKAMVSALTWTHENELSAHHISYAQLAESITDRFEHAAVAQEELFQRLVFNILVGNTDDHARNHAAFWDGATHALTPAYDIAPQRRTTREANQAMVLANGSRAAQLRIAAAVAPEFGISARQFHQIVDRQVGAIIDNWTAVCDEAMLSRNKRETFAGRQFLNDYAFEGFGPTPTLP</sequence>
<name>A0A4P8EF17_9RHOB</name>
<protein>
    <submittedName>
        <fullName evidence="6">Type II toxin-antitoxin system HipA family toxin</fullName>
    </submittedName>
</protein>
<dbReference type="OrthoDB" id="9805913at2"/>
<evidence type="ECO:0000313" key="6">
    <source>
        <dbReference type="EMBL" id="QCO55035.1"/>
    </source>
</evidence>
<dbReference type="EMBL" id="CP039964">
    <property type="protein sequence ID" value="QCO55035.1"/>
    <property type="molecule type" value="Genomic_DNA"/>
</dbReference>
<feature type="domain" description="HipA N-terminal subdomain 1" evidence="5">
    <location>
        <begin position="19"/>
        <end position="120"/>
    </location>
</feature>
<evidence type="ECO:0000256" key="2">
    <source>
        <dbReference type="ARBA" id="ARBA00022679"/>
    </source>
</evidence>
<dbReference type="PANTHER" id="PTHR37419:SF8">
    <property type="entry name" value="TOXIN YJJJ"/>
    <property type="match status" value="1"/>
</dbReference>
<keyword evidence="3" id="KW-0418">Kinase</keyword>
<dbReference type="Pfam" id="PF13657">
    <property type="entry name" value="Couple_hipA"/>
    <property type="match status" value="1"/>
</dbReference>
<dbReference type="GO" id="GO:0005829">
    <property type="term" value="C:cytosol"/>
    <property type="evidence" value="ECO:0007669"/>
    <property type="project" value="TreeGrafter"/>
</dbReference>
<evidence type="ECO:0000256" key="3">
    <source>
        <dbReference type="ARBA" id="ARBA00022777"/>
    </source>
</evidence>
<feature type="domain" description="HipA-like C-terminal" evidence="4">
    <location>
        <begin position="166"/>
        <end position="383"/>
    </location>
</feature>
<reference evidence="6 7" key="1">
    <citation type="submission" date="2019-05" db="EMBL/GenBank/DDBJ databases">
        <title>Pseudorhodobacter turbinis sp. nov., isolated from the gut of the Korean turban shell.</title>
        <authorList>
            <person name="Jeong Y.-S."/>
            <person name="Kang W.-R."/>
            <person name="Bae J.-W."/>
        </authorList>
    </citation>
    <scope>NUCLEOTIDE SEQUENCE [LARGE SCALE GENOMIC DNA]</scope>
    <source>
        <strain evidence="6 7">S12M18</strain>
    </source>
</reference>
<gene>
    <name evidence="6" type="ORF">EOK75_04085</name>
</gene>
<evidence type="ECO:0000259" key="5">
    <source>
        <dbReference type="Pfam" id="PF13657"/>
    </source>
</evidence>
<dbReference type="KEGG" id="pseb:EOK75_04085"/>
<evidence type="ECO:0000256" key="1">
    <source>
        <dbReference type="ARBA" id="ARBA00010164"/>
    </source>
</evidence>
<dbReference type="Gene3D" id="1.10.1070.20">
    <property type="match status" value="1"/>
</dbReference>
<dbReference type="InterPro" id="IPR012893">
    <property type="entry name" value="HipA-like_C"/>
</dbReference>
<dbReference type="PANTHER" id="PTHR37419">
    <property type="entry name" value="SERINE/THREONINE-PROTEIN KINASE TOXIN HIPA"/>
    <property type="match status" value="1"/>
</dbReference>
<dbReference type="Proteomes" id="UP000298631">
    <property type="component" value="Chromosome"/>
</dbReference>
<dbReference type="RefSeq" id="WP_137192698.1">
    <property type="nucleotide sequence ID" value="NZ_CP039964.1"/>
</dbReference>
<comment type="similarity">
    <text evidence="1">Belongs to the HipA Ser/Thr kinase family.</text>
</comment>
<proteinExistence type="inferred from homology"/>
<dbReference type="AlphaFoldDB" id="A0A4P8EF17"/>